<reference evidence="10 11" key="1">
    <citation type="submission" date="2023-03" db="EMBL/GenBank/DDBJ databases">
        <title>Isolation and description of six Streptomyces strains from soil environments, able to metabolize different microbial glucans.</title>
        <authorList>
            <person name="Widen T."/>
            <person name="Larsbrink J."/>
        </authorList>
    </citation>
    <scope>NUCLEOTIDE SEQUENCE [LARGE SCALE GENOMIC DNA]</scope>
    <source>
        <strain evidence="10 11">Mut1</strain>
    </source>
</reference>
<keyword evidence="6 8" id="KW-0472">Membrane</keyword>
<feature type="transmembrane region" description="Helical" evidence="8">
    <location>
        <begin position="401"/>
        <end position="427"/>
    </location>
</feature>
<dbReference type="InterPro" id="IPR036259">
    <property type="entry name" value="MFS_trans_sf"/>
</dbReference>
<evidence type="ECO:0000256" key="3">
    <source>
        <dbReference type="ARBA" id="ARBA00022475"/>
    </source>
</evidence>
<dbReference type="EMBL" id="CP120997">
    <property type="protein sequence ID" value="WLQ38182.1"/>
    <property type="molecule type" value="Genomic_DNA"/>
</dbReference>
<gene>
    <name evidence="10" type="ORF">P8A18_17975</name>
</gene>
<name>A0ABY9HUD6_9ACTN</name>
<keyword evidence="7" id="KW-0046">Antibiotic resistance</keyword>
<evidence type="ECO:0000256" key="8">
    <source>
        <dbReference type="SAM" id="Phobius"/>
    </source>
</evidence>
<feature type="transmembrane region" description="Helical" evidence="8">
    <location>
        <begin position="272"/>
        <end position="295"/>
    </location>
</feature>
<keyword evidence="4 8" id="KW-0812">Transmembrane</keyword>
<keyword evidence="2" id="KW-0813">Transport</keyword>
<dbReference type="PANTHER" id="PTHR42718:SF46">
    <property type="entry name" value="BLR6921 PROTEIN"/>
    <property type="match status" value="1"/>
</dbReference>
<evidence type="ECO:0000256" key="7">
    <source>
        <dbReference type="ARBA" id="ARBA00023251"/>
    </source>
</evidence>
<feature type="transmembrane region" description="Helical" evidence="8">
    <location>
        <begin position="59"/>
        <end position="78"/>
    </location>
</feature>
<dbReference type="Gene3D" id="1.20.1720.10">
    <property type="entry name" value="Multidrug resistance protein D"/>
    <property type="match status" value="1"/>
</dbReference>
<accession>A0ABY9HUD6</accession>
<feature type="transmembrane region" description="Helical" evidence="8">
    <location>
        <begin position="146"/>
        <end position="166"/>
    </location>
</feature>
<evidence type="ECO:0000256" key="6">
    <source>
        <dbReference type="ARBA" id="ARBA00023136"/>
    </source>
</evidence>
<dbReference type="PANTHER" id="PTHR42718">
    <property type="entry name" value="MAJOR FACILITATOR SUPERFAMILY MULTIDRUG TRANSPORTER MFSC"/>
    <property type="match status" value="1"/>
</dbReference>
<comment type="subcellular location">
    <subcellularLocation>
        <location evidence="1">Cell membrane</location>
        <topology evidence="1">Multi-pass membrane protein</topology>
    </subcellularLocation>
</comment>
<feature type="transmembrane region" description="Helical" evidence="8">
    <location>
        <begin position="242"/>
        <end position="266"/>
    </location>
</feature>
<dbReference type="InterPro" id="IPR011701">
    <property type="entry name" value="MFS"/>
</dbReference>
<dbReference type="InterPro" id="IPR020846">
    <property type="entry name" value="MFS_dom"/>
</dbReference>
<feature type="transmembrane region" description="Helical" evidence="8">
    <location>
        <begin position="307"/>
        <end position="325"/>
    </location>
</feature>
<evidence type="ECO:0000256" key="5">
    <source>
        <dbReference type="ARBA" id="ARBA00022989"/>
    </source>
</evidence>
<keyword evidence="5 8" id="KW-1133">Transmembrane helix</keyword>
<proteinExistence type="predicted"/>
<evidence type="ECO:0000256" key="4">
    <source>
        <dbReference type="ARBA" id="ARBA00022692"/>
    </source>
</evidence>
<dbReference type="Pfam" id="PF07690">
    <property type="entry name" value="MFS_1"/>
    <property type="match status" value="1"/>
</dbReference>
<dbReference type="PROSITE" id="PS50850">
    <property type="entry name" value="MFS"/>
    <property type="match status" value="1"/>
</dbReference>
<evidence type="ECO:0000313" key="11">
    <source>
        <dbReference type="Proteomes" id="UP001239522"/>
    </source>
</evidence>
<dbReference type="SUPFAM" id="SSF103473">
    <property type="entry name" value="MFS general substrate transporter"/>
    <property type="match status" value="1"/>
</dbReference>
<feature type="transmembrane region" description="Helical" evidence="8">
    <location>
        <begin position="206"/>
        <end position="230"/>
    </location>
</feature>
<evidence type="ECO:0000259" key="9">
    <source>
        <dbReference type="PROSITE" id="PS50850"/>
    </source>
</evidence>
<feature type="domain" description="Major facilitator superfamily (MFS) profile" evidence="9">
    <location>
        <begin position="1"/>
        <end position="424"/>
    </location>
</feature>
<evidence type="ECO:0000313" key="10">
    <source>
        <dbReference type="EMBL" id="WLQ38182.1"/>
    </source>
</evidence>
<keyword evidence="11" id="KW-1185">Reference proteome</keyword>
<evidence type="ECO:0000256" key="1">
    <source>
        <dbReference type="ARBA" id="ARBA00004651"/>
    </source>
</evidence>
<dbReference type="Proteomes" id="UP001239522">
    <property type="component" value="Chromosome"/>
</dbReference>
<feature type="transmembrane region" description="Helical" evidence="8">
    <location>
        <begin position="120"/>
        <end position="140"/>
    </location>
</feature>
<feature type="transmembrane region" description="Helical" evidence="8">
    <location>
        <begin position="32"/>
        <end position="52"/>
    </location>
</feature>
<feature type="transmembrane region" description="Helical" evidence="8">
    <location>
        <begin position="331"/>
        <end position="356"/>
    </location>
</feature>
<feature type="transmembrane region" description="Helical" evidence="8">
    <location>
        <begin position="84"/>
        <end position="108"/>
    </location>
</feature>
<protein>
    <submittedName>
        <fullName evidence="10">MFS transporter</fullName>
    </submittedName>
</protein>
<evidence type="ECO:0000256" key="2">
    <source>
        <dbReference type="ARBA" id="ARBA00022448"/>
    </source>
</evidence>
<organism evidence="10 11">
    <name type="scientific">Streptomyces castrisilvae</name>
    <dbReference type="NCBI Taxonomy" id="3033811"/>
    <lineage>
        <taxon>Bacteria</taxon>
        <taxon>Bacillati</taxon>
        <taxon>Actinomycetota</taxon>
        <taxon>Actinomycetes</taxon>
        <taxon>Kitasatosporales</taxon>
        <taxon>Streptomycetaceae</taxon>
        <taxon>Streptomyces</taxon>
    </lineage>
</organism>
<feature type="transmembrane region" description="Helical" evidence="8">
    <location>
        <begin position="178"/>
        <end position="200"/>
    </location>
</feature>
<dbReference type="Gene3D" id="1.20.1250.20">
    <property type="entry name" value="MFS general substrate transporter like domains"/>
    <property type="match status" value="1"/>
</dbReference>
<sequence>MFAQFVVVLDAASLHAAAPSLAGDLAMRTTYSLFTAYGVALGALLLLGGHLVDRVGGRRTLMTGLSAVAVAAVVGAFAPTAGVLIAALALQGAGAALVTPAVLALVSARFVEPGERGRALGVYAAVAVGGWPAGLAWGAVMTESVSWRTCLFADVLLVLIALVAAATRVRDHAEPGRGGLTTPGLLLGSVGALLTSYGLYEARPHGWTAASLLGPLGIGVLLLAAAGVPHAARASARDRDRIVGLVVLCLGAAGLFALFPALALVLGPVSGLSQAAAGVAVLPAGIAFVIGATRIAPGLRRVAPRKLIAAGLLPAAVGLLPLGAIGNGGTFALVLAGSVLAGLGLGTAMAPLFSIAVGDATDRGRGGAAAVATTALQLGTALGAALFGAGAPVWGGTGTSALFGAAGLTFVAGLCAAALITAAAAAGPPAGARTGSRLPE</sequence>
<feature type="transmembrane region" description="Helical" evidence="8">
    <location>
        <begin position="368"/>
        <end position="389"/>
    </location>
</feature>
<keyword evidence="3" id="KW-1003">Cell membrane</keyword>